<evidence type="ECO:0000256" key="1">
    <source>
        <dbReference type="SAM" id="MobiDB-lite"/>
    </source>
</evidence>
<proteinExistence type="predicted"/>
<evidence type="ECO:0000313" key="3">
    <source>
        <dbReference type="Proteomes" id="UP000606499"/>
    </source>
</evidence>
<organism evidence="2 3">
    <name type="scientific">Agathobaculum faecis</name>
    <dbReference type="NCBI Taxonomy" id="2763013"/>
    <lineage>
        <taxon>Bacteria</taxon>
        <taxon>Bacillati</taxon>
        <taxon>Bacillota</taxon>
        <taxon>Clostridia</taxon>
        <taxon>Eubacteriales</taxon>
        <taxon>Butyricicoccaceae</taxon>
        <taxon>Agathobaculum</taxon>
    </lineage>
</organism>
<name>A0A923LU07_9FIRM</name>
<keyword evidence="3" id="KW-1185">Reference proteome</keyword>
<evidence type="ECO:0000313" key="2">
    <source>
        <dbReference type="EMBL" id="MBC5723952.1"/>
    </source>
</evidence>
<dbReference type="EMBL" id="JACOPL010000001">
    <property type="protein sequence ID" value="MBC5723952.1"/>
    <property type="molecule type" value="Genomic_DNA"/>
</dbReference>
<protein>
    <submittedName>
        <fullName evidence="2">Uncharacterized protein</fullName>
    </submittedName>
</protein>
<accession>A0A923LU07</accession>
<dbReference type="Proteomes" id="UP000606499">
    <property type="component" value="Unassembled WGS sequence"/>
</dbReference>
<reference evidence="2" key="1">
    <citation type="submission" date="2020-08" db="EMBL/GenBank/DDBJ databases">
        <title>Genome public.</title>
        <authorList>
            <person name="Liu C."/>
            <person name="Sun Q."/>
        </authorList>
    </citation>
    <scope>NUCLEOTIDE SEQUENCE</scope>
    <source>
        <strain evidence="2">NSJ-28</strain>
    </source>
</reference>
<sequence>MQAEVRFRGSAVGRLEWLPDAYGVRIDLDCAIPCDLLLRCYAAADGARPLLVGLPEPVGGRLRLTRHLSRETLKTAGYANQQPSDFYLSAGEEEEVGRQSVSQQDASEQAPPPDARQTERQLWTGDVVLDSLVERGELKAEAAEGTLCLRCPFAPDRPFLLAPAFVLCTVENGEAVLRWTKKDAAGKAASEEIT</sequence>
<feature type="region of interest" description="Disordered" evidence="1">
    <location>
        <begin position="97"/>
        <end position="121"/>
    </location>
</feature>
<comment type="caution">
    <text evidence="2">The sequence shown here is derived from an EMBL/GenBank/DDBJ whole genome shotgun (WGS) entry which is preliminary data.</text>
</comment>
<dbReference type="RefSeq" id="WP_054325836.1">
    <property type="nucleotide sequence ID" value="NZ_JACOPL010000001.1"/>
</dbReference>
<gene>
    <name evidence="2" type="ORF">H8S45_00475</name>
</gene>
<dbReference type="AlphaFoldDB" id="A0A923LU07"/>